<dbReference type="AlphaFoldDB" id="A0A0J9W3Z3"/>
<name>A0A0J9W3Z3_FUSO4</name>
<dbReference type="GO" id="GO:0046983">
    <property type="term" value="F:protein dimerization activity"/>
    <property type="evidence" value="ECO:0007669"/>
    <property type="project" value="InterPro"/>
</dbReference>
<feature type="compositionally biased region" description="Acidic residues" evidence="1">
    <location>
        <begin position="353"/>
        <end position="363"/>
    </location>
</feature>
<dbReference type="Pfam" id="PF00010">
    <property type="entry name" value="HLH"/>
    <property type="match status" value="1"/>
</dbReference>
<dbReference type="EMBL" id="DS231722">
    <property type="protein sequence ID" value="KNB17620.1"/>
    <property type="molecule type" value="Genomic_DNA"/>
</dbReference>
<dbReference type="PANTHER" id="PTHR47336">
    <property type="entry name" value="TRANSCRIPTION FACTOR HMS1-RELATED"/>
    <property type="match status" value="1"/>
</dbReference>
<dbReference type="InterPro" id="IPR036638">
    <property type="entry name" value="HLH_DNA-bd_sf"/>
</dbReference>
<dbReference type="VEuPathDB" id="FungiDB:FOXG_15108"/>
<dbReference type="InterPro" id="IPR011598">
    <property type="entry name" value="bHLH_dom"/>
</dbReference>
<protein>
    <recommendedName>
        <fullName evidence="2">BHLH domain-containing protein</fullName>
    </recommendedName>
</protein>
<feature type="compositionally biased region" description="Basic and acidic residues" evidence="1">
    <location>
        <begin position="311"/>
        <end position="320"/>
    </location>
</feature>
<feature type="compositionally biased region" description="Basic residues" evidence="1">
    <location>
        <begin position="223"/>
        <end position="233"/>
    </location>
</feature>
<feature type="domain" description="BHLH" evidence="2">
    <location>
        <begin position="315"/>
        <end position="385"/>
    </location>
</feature>
<feature type="compositionally biased region" description="Basic and acidic residues" evidence="1">
    <location>
        <begin position="1"/>
        <end position="10"/>
    </location>
</feature>
<feature type="compositionally biased region" description="Polar residues" evidence="1">
    <location>
        <begin position="58"/>
        <end position="71"/>
    </location>
</feature>
<dbReference type="GeneID" id="28956198"/>
<evidence type="ECO:0000313" key="3">
    <source>
        <dbReference type="EMBL" id="KNB17620.1"/>
    </source>
</evidence>
<dbReference type="Gene3D" id="4.10.280.10">
    <property type="entry name" value="Helix-loop-helix DNA-binding domain"/>
    <property type="match status" value="1"/>
</dbReference>
<feature type="compositionally biased region" description="Polar residues" evidence="1">
    <location>
        <begin position="266"/>
        <end position="290"/>
    </location>
</feature>
<feature type="compositionally biased region" description="Low complexity" evidence="1">
    <location>
        <begin position="246"/>
        <end position="265"/>
    </location>
</feature>
<gene>
    <name evidence="3" type="ORF">FOXG_15108</name>
</gene>
<dbReference type="Proteomes" id="UP000009097">
    <property type="component" value="Unassembled WGS sequence"/>
</dbReference>
<dbReference type="PROSITE" id="PS50888">
    <property type="entry name" value="BHLH"/>
    <property type="match status" value="1"/>
</dbReference>
<organism evidence="3 4">
    <name type="scientific">Fusarium oxysporum f. sp. lycopersici (strain 4287 / CBS 123668 / FGSC 9935 / NRRL 34936)</name>
    <name type="common">Fusarium vascular wilt of tomato</name>
    <dbReference type="NCBI Taxonomy" id="426428"/>
    <lineage>
        <taxon>Eukaryota</taxon>
        <taxon>Fungi</taxon>
        <taxon>Dikarya</taxon>
        <taxon>Ascomycota</taxon>
        <taxon>Pezizomycotina</taxon>
        <taxon>Sordariomycetes</taxon>
        <taxon>Hypocreomycetidae</taxon>
        <taxon>Hypocreales</taxon>
        <taxon>Nectriaceae</taxon>
        <taxon>Fusarium</taxon>
        <taxon>Fusarium oxysporum species complex</taxon>
    </lineage>
</organism>
<evidence type="ECO:0000256" key="1">
    <source>
        <dbReference type="SAM" id="MobiDB-lite"/>
    </source>
</evidence>
<dbReference type="CDD" id="cd11395">
    <property type="entry name" value="bHLHzip_SREBP_like"/>
    <property type="match status" value="1"/>
</dbReference>
<dbReference type="PANTHER" id="PTHR47336:SF2">
    <property type="entry name" value="TRANSCRIPTION FACTOR HMS1-RELATED"/>
    <property type="match status" value="1"/>
</dbReference>
<dbReference type="RefSeq" id="XP_018255665.1">
    <property type="nucleotide sequence ID" value="XM_018395178.1"/>
</dbReference>
<evidence type="ECO:0000259" key="2">
    <source>
        <dbReference type="PROSITE" id="PS50888"/>
    </source>
</evidence>
<feature type="compositionally biased region" description="Polar residues" evidence="1">
    <location>
        <begin position="299"/>
        <end position="308"/>
    </location>
</feature>
<feature type="region of interest" description="Disordered" evidence="1">
    <location>
        <begin position="1"/>
        <end position="36"/>
    </location>
</feature>
<feature type="region of interest" description="Disordered" evidence="1">
    <location>
        <begin position="346"/>
        <end position="367"/>
    </location>
</feature>
<reference evidence="3" key="2">
    <citation type="journal article" date="2010" name="Nature">
        <title>Comparative genomics reveals mobile pathogenicity chromosomes in Fusarium.</title>
        <authorList>
            <person name="Ma L.J."/>
            <person name="van der Does H.C."/>
            <person name="Borkovich K.A."/>
            <person name="Coleman J.J."/>
            <person name="Daboussi M.J."/>
            <person name="Di Pietro A."/>
            <person name="Dufresne M."/>
            <person name="Freitag M."/>
            <person name="Grabherr M."/>
            <person name="Henrissat B."/>
            <person name="Houterman P.M."/>
            <person name="Kang S."/>
            <person name="Shim W.B."/>
            <person name="Woloshuk C."/>
            <person name="Xie X."/>
            <person name="Xu J.R."/>
            <person name="Antoniw J."/>
            <person name="Baker S.E."/>
            <person name="Bluhm B.H."/>
            <person name="Breakspear A."/>
            <person name="Brown D.W."/>
            <person name="Butchko R.A."/>
            <person name="Chapman S."/>
            <person name="Coulson R."/>
            <person name="Coutinho P.M."/>
            <person name="Danchin E.G."/>
            <person name="Diener A."/>
            <person name="Gale L.R."/>
            <person name="Gardiner D.M."/>
            <person name="Goff S."/>
            <person name="Hammond-Kosack K.E."/>
            <person name="Hilburn K."/>
            <person name="Hua-Van A."/>
            <person name="Jonkers W."/>
            <person name="Kazan K."/>
            <person name="Kodira C.D."/>
            <person name="Koehrsen M."/>
            <person name="Kumar L."/>
            <person name="Lee Y.H."/>
            <person name="Li L."/>
            <person name="Manners J.M."/>
            <person name="Miranda-Saavedra D."/>
            <person name="Mukherjee M."/>
            <person name="Park G."/>
            <person name="Park J."/>
            <person name="Park S.Y."/>
            <person name="Proctor R.H."/>
            <person name="Regev A."/>
            <person name="Ruiz-Roldan M.C."/>
            <person name="Sain D."/>
            <person name="Sakthikumar S."/>
            <person name="Sykes S."/>
            <person name="Schwartz D.C."/>
            <person name="Turgeon B.G."/>
            <person name="Wapinski I."/>
            <person name="Yoder O."/>
            <person name="Young S."/>
            <person name="Zeng Q."/>
            <person name="Zhou S."/>
            <person name="Galagan J."/>
            <person name="Cuomo C.A."/>
            <person name="Kistler H.C."/>
            <person name="Rep M."/>
        </authorList>
    </citation>
    <scope>NUCLEOTIDE SEQUENCE [LARGE SCALE GENOMIC DNA]</scope>
    <source>
        <strain evidence="3">4287</strain>
    </source>
</reference>
<feature type="region of interest" description="Disordered" evidence="1">
    <location>
        <begin position="51"/>
        <end position="96"/>
    </location>
</feature>
<dbReference type="KEGG" id="fox:FOXG_15108"/>
<dbReference type="SUPFAM" id="SSF47459">
    <property type="entry name" value="HLH, helix-loop-helix DNA-binding domain"/>
    <property type="match status" value="1"/>
</dbReference>
<feature type="region of interest" description="Disordered" evidence="1">
    <location>
        <begin position="401"/>
        <end position="427"/>
    </location>
</feature>
<proteinExistence type="predicted"/>
<accession>A0A0J9W3Z3</accession>
<feature type="region of interest" description="Disordered" evidence="1">
    <location>
        <begin position="205"/>
        <end position="320"/>
    </location>
</feature>
<evidence type="ECO:0000313" key="4">
    <source>
        <dbReference type="Proteomes" id="UP000009097"/>
    </source>
</evidence>
<dbReference type="OrthoDB" id="3542681at2759"/>
<reference evidence="3" key="1">
    <citation type="submission" date="2007-04" db="EMBL/GenBank/DDBJ databases">
        <authorList>
            <consortium name="The Broad Institute Genome Sequencing Platform"/>
            <person name="Birren B."/>
            <person name="Lander E."/>
            <person name="Galagan J."/>
            <person name="Nusbaum C."/>
            <person name="Devon K."/>
            <person name="Ma L.-J."/>
            <person name="Jaffe D."/>
            <person name="Butler J."/>
            <person name="Alvarez P."/>
            <person name="Gnerre S."/>
            <person name="Grabherr M."/>
            <person name="Kleber M."/>
            <person name="Mauceli E."/>
            <person name="Brockman W."/>
            <person name="MacCallum I.A."/>
            <person name="Young S."/>
            <person name="LaButti K."/>
            <person name="DeCaprio D."/>
            <person name="Crawford M."/>
            <person name="Koehrsen M."/>
            <person name="Engels R."/>
            <person name="Montgomery P."/>
            <person name="Pearson M."/>
            <person name="Howarth C."/>
            <person name="Larson L."/>
            <person name="White J."/>
            <person name="O'Leary S."/>
            <person name="Kodira C."/>
            <person name="Zeng Q."/>
            <person name="Yandava C."/>
            <person name="Alvarado L."/>
            <person name="Kistler C."/>
            <person name="Shim W.-B."/>
            <person name="Kang S."/>
            <person name="Woloshuk C."/>
        </authorList>
    </citation>
    <scope>NUCLEOTIDE SEQUENCE</scope>
    <source>
        <strain evidence="3">4287</strain>
    </source>
</reference>
<sequence>MQRLEERLNDSQDPGRCILPFPDPTMAGEQSGDQSIYDLLVEDPELPLGQTIVLSPLGHSQHQQPFSSPNRTSRDTPQPPDLTEMETHQQPHHPVPADPMPIAWGLSGVDDQNPQLHPTLFNFIVPGTMIPAPDNTSRHHSHLPQAPIDADFAYSSEFVTLSSIQSCGHYDSGFPGHWDGTLNHGTSTPRVAIPIGQATNNPRAELDVAPQDNSPTPASQPKRTPRTRRKKKEAHNTSEASQGGNSSADAGAPSLSDLASPSPASHNSHTSISSKPTSMEPTTSIISNCRRQLRIASRISKNTRNQLNGAPEERRARASHNRVEKHYRNRLNAQFESLLNALPAKARQGDNSNGDDNEWDGTSDLDRRVSKGEVLEMARKRIQGLERESNELQRENFELKGSLQRLKGSASDGTVSSSEPEAPFNFN</sequence>
<dbReference type="InterPro" id="IPR052099">
    <property type="entry name" value="Regulatory_TF_Diverse"/>
</dbReference>
<dbReference type="SMART" id="SM00353">
    <property type="entry name" value="HLH"/>
    <property type="match status" value="1"/>
</dbReference>